<dbReference type="InterPro" id="IPR029052">
    <property type="entry name" value="Metallo-depent_PP-like"/>
</dbReference>
<dbReference type="AlphaFoldDB" id="A0A811QY40"/>
<protein>
    <recommendedName>
        <fullName evidence="1">Purple acid phosphatase C-terminal domain-containing protein</fullName>
    </recommendedName>
</protein>
<dbReference type="Proteomes" id="UP000604825">
    <property type="component" value="Unassembled WGS sequence"/>
</dbReference>
<feature type="domain" description="Purple acid phosphatase C-terminal" evidence="1">
    <location>
        <begin position="3"/>
        <end position="62"/>
    </location>
</feature>
<comment type="caution">
    <text evidence="2">The sequence shown here is derived from an EMBL/GenBank/DDBJ whole genome shotgun (WGS) entry which is preliminary data.</text>
</comment>
<evidence type="ECO:0000259" key="1">
    <source>
        <dbReference type="Pfam" id="PF14008"/>
    </source>
</evidence>
<keyword evidence="3" id="KW-1185">Reference proteome</keyword>
<dbReference type="PANTHER" id="PTHR45778:SF38">
    <property type="entry name" value="PURPLE ACID PHOSPHATASE"/>
    <property type="match status" value="1"/>
</dbReference>
<proteinExistence type="predicted"/>
<dbReference type="Gene3D" id="3.60.21.10">
    <property type="match status" value="1"/>
</dbReference>
<evidence type="ECO:0000313" key="2">
    <source>
        <dbReference type="EMBL" id="CAD6261238.1"/>
    </source>
</evidence>
<dbReference type="Pfam" id="PF14008">
    <property type="entry name" value="Metallophos_C"/>
    <property type="match status" value="1"/>
</dbReference>
<evidence type="ECO:0000313" key="3">
    <source>
        <dbReference type="Proteomes" id="UP000604825"/>
    </source>
</evidence>
<dbReference type="InterPro" id="IPR025733">
    <property type="entry name" value="PAPs_C"/>
</dbReference>
<dbReference type="EMBL" id="CAJGYO010000011">
    <property type="protein sequence ID" value="CAD6261238.1"/>
    <property type="molecule type" value="Genomic_DNA"/>
</dbReference>
<organism evidence="2 3">
    <name type="scientific">Miscanthus lutarioriparius</name>
    <dbReference type="NCBI Taxonomy" id="422564"/>
    <lineage>
        <taxon>Eukaryota</taxon>
        <taxon>Viridiplantae</taxon>
        <taxon>Streptophyta</taxon>
        <taxon>Embryophyta</taxon>
        <taxon>Tracheophyta</taxon>
        <taxon>Spermatophyta</taxon>
        <taxon>Magnoliopsida</taxon>
        <taxon>Liliopsida</taxon>
        <taxon>Poales</taxon>
        <taxon>Poaceae</taxon>
        <taxon>PACMAD clade</taxon>
        <taxon>Panicoideae</taxon>
        <taxon>Andropogonodae</taxon>
        <taxon>Andropogoneae</taxon>
        <taxon>Saccharinae</taxon>
        <taxon>Miscanthus</taxon>
    </lineage>
</organism>
<dbReference type="OrthoDB" id="45007at2759"/>
<dbReference type="SUPFAM" id="SSF56300">
    <property type="entry name" value="Metallo-dependent phosphatases"/>
    <property type="match status" value="1"/>
</dbReference>
<sequence length="79" mass="8937">MNGTIHVVVGGGGSHLSNFTIQVPAWSVYREMNYGFVKLTAFNYSSLLYEYKRSSDGKVYDSFTMHREYRDVLACVKGS</sequence>
<accession>A0A811QY40</accession>
<gene>
    <name evidence="2" type="ORF">NCGR_LOCUS44659</name>
</gene>
<dbReference type="PANTHER" id="PTHR45778">
    <property type="entry name" value="PURPLE ACID PHOSPHATASE-RELATED"/>
    <property type="match status" value="1"/>
</dbReference>
<reference evidence="2" key="1">
    <citation type="submission" date="2020-10" db="EMBL/GenBank/DDBJ databases">
        <authorList>
            <person name="Han B."/>
            <person name="Lu T."/>
            <person name="Zhao Q."/>
            <person name="Huang X."/>
            <person name="Zhao Y."/>
        </authorList>
    </citation>
    <scope>NUCLEOTIDE SEQUENCE</scope>
</reference>
<name>A0A811QY40_9POAL</name>